<comment type="catalytic activity">
    <reaction evidence="2">
        <text>4-amino-5-aminomethyl-2-methylpyrimidine + H2O = 4-amino-5-hydroxymethyl-2-methylpyrimidine + NH4(+)</text>
        <dbReference type="Rhea" id="RHEA:31799"/>
        <dbReference type="ChEBI" id="CHEBI:15377"/>
        <dbReference type="ChEBI" id="CHEBI:16892"/>
        <dbReference type="ChEBI" id="CHEBI:28938"/>
        <dbReference type="ChEBI" id="CHEBI:63416"/>
        <dbReference type="EC" id="3.5.99.2"/>
    </reaction>
</comment>
<dbReference type="EC" id="3.5.99.2" evidence="2"/>
<dbReference type="PANTHER" id="PTHR43198:SF2">
    <property type="entry name" value="SI:CH1073-67J19.1-RELATED"/>
    <property type="match status" value="1"/>
</dbReference>
<evidence type="ECO:0000256" key="4">
    <source>
        <dbReference type="PIRSR" id="PIRSR003170-2"/>
    </source>
</evidence>
<reference evidence="6 7" key="1">
    <citation type="submission" date="2019-06" db="EMBL/GenBank/DDBJ databases">
        <title>Sequencing the genomes of 1000 actinobacteria strains.</title>
        <authorList>
            <person name="Klenk H.-P."/>
        </authorList>
    </citation>
    <scope>NUCLEOTIDE SEQUENCE [LARGE SCALE GENOMIC DNA]</scope>
    <source>
        <strain evidence="6 7">DSM 45511</strain>
    </source>
</reference>
<dbReference type="GO" id="GO:0005829">
    <property type="term" value="C:cytosol"/>
    <property type="evidence" value="ECO:0007669"/>
    <property type="project" value="TreeGrafter"/>
</dbReference>
<dbReference type="GO" id="GO:0009228">
    <property type="term" value="P:thiamine biosynthetic process"/>
    <property type="evidence" value="ECO:0007669"/>
    <property type="project" value="UniProtKB-KW"/>
</dbReference>
<evidence type="ECO:0000256" key="2">
    <source>
        <dbReference type="PIRNR" id="PIRNR003170"/>
    </source>
</evidence>
<feature type="binding site" evidence="4">
    <location>
        <position position="102"/>
    </location>
    <ligand>
        <name>substrate</name>
    </ligand>
</feature>
<dbReference type="PANTHER" id="PTHR43198">
    <property type="entry name" value="BIFUNCTIONAL TH2 PROTEIN"/>
    <property type="match status" value="1"/>
</dbReference>
<sequence length="234" mass="26203">MIITSADGAARQASSSRVARVTFSAQLRELTASTWDAAVGHRFVDEVWRGRVDPDVLTTYLVQDHQFVDAFLALMGAAVASADRADARVVHARQLGIVAGPENDFFARALDTLDVPLTERTEPQLLEPTRGFIELMDDARRSADYPSCLAVLLVAEWLYLEWAMRPEEPLPEEPLEAEWIALHSGRAFATWVEFLRAEFDRVCAGLPPAHRDRVQEQFVRAVDLELAFFDAAYT</sequence>
<evidence type="ECO:0000313" key="7">
    <source>
        <dbReference type="Proteomes" id="UP000319818"/>
    </source>
</evidence>
<comment type="catalytic activity">
    <reaction evidence="2">
        <text>thiamine + H2O = 5-(2-hydroxyethyl)-4-methylthiazole + 4-amino-5-hydroxymethyl-2-methylpyrimidine + H(+)</text>
        <dbReference type="Rhea" id="RHEA:17509"/>
        <dbReference type="ChEBI" id="CHEBI:15377"/>
        <dbReference type="ChEBI" id="CHEBI:15378"/>
        <dbReference type="ChEBI" id="CHEBI:16892"/>
        <dbReference type="ChEBI" id="CHEBI:17957"/>
        <dbReference type="ChEBI" id="CHEBI:18385"/>
        <dbReference type="EC" id="3.5.99.2"/>
    </reaction>
</comment>
<dbReference type="InterPro" id="IPR004305">
    <property type="entry name" value="Thiaminase-2/PQQC"/>
</dbReference>
<organism evidence="6 7">
    <name type="scientific">Pseudonocardia cypriaca</name>
    <dbReference type="NCBI Taxonomy" id="882449"/>
    <lineage>
        <taxon>Bacteria</taxon>
        <taxon>Bacillati</taxon>
        <taxon>Actinomycetota</taxon>
        <taxon>Actinomycetes</taxon>
        <taxon>Pseudonocardiales</taxon>
        <taxon>Pseudonocardiaceae</taxon>
        <taxon>Pseudonocardia</taxon>
    </lineage>
</organism>
<keyword evidence="2" id="KW-0378">Hydrolase</keyword>
<dbReference type="AlphaFoldDB" id="A0A543GAX4"/>
<dbReference type="InterPro" id="IPR050967">
    <property type="entry name" value="Thiamine_Salvage_TenA"/>
</dbReference>
<name>A0A543GAX4_9PSEU</name>
<feature type="binding site" evidence="4">
    <location>
        <position position="64"/>
    </location>
    <ligand>
        <name>substrate</name>
    </ligand>
</feature>
<evidence type="ECO:0000313" key="6">
    <source>
        <dbReference type="EMBL" id="TQM43144.1"/>
    </source>
</evidence>
<protein>
    <recommendedName>
        <fullName evidence="2">Aminopyrimidine aminohydrolase</fullName>
        <ecNumber evidence="2">3.5.99.2</ecNumber>
    </recommendedName>
</protein>
<dbReference type="UniPathway" id="UPA00060"/>
<evidence type="ECO:0000256" key="1">
    <source>
        <dbReference type="ARBA" id="ARBA00004948"/>
    </source>
</evidence>
<keyword evidence="2" id="KW-0784">Thiamine biosynthesis</keyword>
<comment type="pathway">
    <text evidence="1 2">Cofactor biosynthesis; thiamine diphosphate biosynthesis.</text>
</comment>
<evidence type="ECO:0000256" key="3">
    <source>
        <dbReference type="PIRSR" id="PIRSR003170-1"/>
    </source>
</evidence>
<dbReference type="EMBL" id="VFPH01000001">
    <property type="protein sequence ID" value="TQM43144.1"/>
    <property type="molecule type" value="Genomic_DNA"/>
</dbReference>
<dbReference type="GO" id="GO:0050334">
    <property type="term" value="F:thiaminase activity"/>
    <property type="evidence" value="ECO:0007669"/>
    <property type="project" value="UniProtKB-UniRule"/>
</dbReference>
<accession>A0A543GAX4</accession>
<feature type="active site" description="Proton donor" evidence="3">
    <location>
        <position position="225"/>
    </location>
</feature>
<dbReference type="Proteomes" id="UP000319818">
    <property type="component" value="Unassembled WGS sequence"/>
</dbReference>
<comment type="similarity">
    <text evidence="2">Belongs to the TenA family.</text>
</comment>
<proteinExistence type="inferred from homology"/>
<dbReference type="Pfam" id="PF03070">
    <property type="entry name" value="TENA_THI-4"/>
    <property type="match status" value="1"/>
</dbReference>
<dbReference type="PIRSF" id="PIRSF003170">
    <property type="entry name" value="Pet18p"/>
    <property type="match status" value="1"/>
</dbReference>
<dbReference type="Gene3D" id="1.20.910.10">
    <property type="entry name" value="Heme oxygenase-like"/>
    <property type="match status" value="1"/>
</dbReference>
<dbReference type="InterPro" id="IPR026285">
    <property type="entry name" value="TenA_E"/>
</dbReference>
<keyword evidence="7" id="KW-1185">Reference proteome</keyword>
<feature type="domain" description="Thiaminase-2/PQQC" evidence="5">
    <location>
        <begin position="33"/>
        <end position="233"/>
    </location>
</feature>
<dbReference type="GO" id="GO:0009229">
    <property type="term" value="P:thiamine diphosphate biosynthetic process"/>
    <property type="evidence" value="ECO:0007669"/>
    <property type="project" value="UniProtKB-UniPathway"/>
</dbReference>
<comment type="caution">
    <text evidence="6">The sequence shown here is derived from an EMBL/GenBank/DDBJ whole genome shotgun (WGS) entry which is preliminary data.</text>
</comment>
<gene>
    <name evidence="6" type="ORF">FB388_0486</name>
</gene>
<evidence type="ECO:0000259" key="5">
    <source>
        <dbReference type="Pfam" id="PF03070"/>
    </source>
</evidence>
<feature type="binding site" evidence="4">
    <location>
        <position position="156"/>
    </location>
    <ligand>
        <name>substrate</name>
    </ligand>
</feature>
<comment type="function">
    <text evidence="2">Catalyzes an amino-pyrimidine hydrolysis reaction at the C5' of the pyrimidine moiety of thiamine compounds, a reaction that is part of a thiamine salvage pathway. Thus, catalyzes the conversion of 4-amino-5-aminomethyl-2-methylpyrimidine to 4-amino-5-hydroxymethyl-2-methylpyrimidine (HMP).</text>
</comment>
<dbReference type="SUPFAM" id="SSF48613">
    <property type="entry name" value="Heme oxygenase-like"/>
    <property type="match status" value="1"/>
</dbReference>
<dbReference type="InterPro" id="IPR016084">
    <property type="entry name" value="Haem_Oase-like_multi-hlx"/>
</dbReference>
<dbReference type="CDD" id="cd19358">
    <property type="entry name" value="TenA_E_Spr0628-like"/>
    <property type="match status" value="1"/>
</dbReference>